<reference evidence="2" key="2">
    <citation type="submission" date="2020-09" db="EMBL/GenBank/DDBJ databases">
        <authorList>
            <person name="Sun Q."/>
            <person name="Ohkuma M."/>
        </authorList>
    </citation>
    <scope>NUCLEOTIDE SEQUENCE</scope>
    <source>
        <strain evidence="2">JCM 4477</strain>
    </source>
</reference>
<dbReference type="Proteomes" id="UP000630718">
    <property type="component" value="Unassembled WGS sequence"/>
</dbReference>
<dbReference type="AlphaFoldDB" id="A0A919A9R2"/>
<feature type="chain" id="PRO_5036835518" evidence="1">
    <location>
        <begin position="40"/>
        <end position="90"/>
    </location>
</feature>
<keyword evidence="3" id="KW-1185">Reference proteome</keyword>
<comment type="caution">
    <text evidence="2">The sequence shown here is derived from an EMBL/GenBank/DDBJ whole genome shotgun (WGS) entry which is preliminary data.</text>
</comment>
<feature type="signal peptide" evidence="1">
    <location>
        <begin position="1"/>
        <end position="39"/>
    </location>
</feature>
<name>A0A919A9R2_9ACTN</name>
<protein>
    <submittedName>
        <fullName evidence="2">Uncharacterized protein</fullName>
    </submittedName>
</protein>
<evidence type="ECO:0000313" key="3">
    <source>
        <dbReference type="Proteomes" id="UP000630718"/>
    </source>
</evidence>
<sequence>MARSNSSDSVETYMRMRTFAAAGLLSLATAVIGAGPACAADAPFGFELEGGYFSHQSGAEYMNVGGEDGLTWAGKVENHQGGELEVESGQ</sequence>
<proteinExistence type="predicted"/>
<keyword evidence="1" id="KW-0732">Signal</keyword>
<gene>
    <name evidence="2" type="ORF">GCM10018772_18060</name>
</gene>
<evidence type="ECO:0000256" key="1">
    <source>
        <dbReference type="SAM" id="SignalP"/>
    </source>
</evidence>
<evidence type="ECO:0000313" key="2">
    <source>
        <dbReference type="EMBL" id="GHE94410.1"/>
    </source>
</evidence>
<reference evidence="2" key="1">
    <citation type="journal article" date="2014" name="Int. J. Syst. Evol. Microbiol.">
        <title>Complete genome sequence of Corynebacterium casei LMG S-19264T (=DSM 44701T), isolated from a smear-ripened cheese.</title>
        <authorList>
            <consortium name="US DOE Joint Genome Institute (JGI-PGF)"/>
            <person name="Walter F."/>
            <person name="Albersmeier A."/>
            <person name="Kalinowski J."/>
            <person name="Ruckert C."/>
        </authorList>
    </citation>
    <scope>NUCLEOTIDE SEQUENCE</scope>
    <source>
        <strain evidence="2">JCM 4477</strain>
    </source>
</reference>
<accession>A0A919A9R2</accession>
<organism evidence="2 3">
    <name type="scientific">Streptomyces fumanus</name>
    <dbReference type="NCBI Taxonomy" id="67302"/>
    <lineage>
        <taxon>Bacteria</taxon>
        <taxon>Bacillati</taxon>
        <taxon>Actinomycetota</taxon>
        <taxon>Actinomycetes</taxon>
        <taxon>Kitasatosporales</taxon>
        <taxon>Streptomycetaceae</taxon>
        <taxon>Streptomyces</taxon>
    </lineage>
</organism>
<dbReference type="EMBL" id="BNBI01000003">
    <property type="protein sequence ID" value="GHE94410.1"/>
    <property type="molecule type" value="Genomic_DNA"/>
</dbReference>